<accession>A0A844AVH8</accession>
<dbReference type="Pfam" id="PF03401">
    <property type="entry name" value="TctC"/>
    <property type="match status" value="1"/>
</dbReference>
<dbReference type="EMBL" id="WJBU01000003">
    <property type="protein sequence ID" value="MRD46388.1"/>
    <property type="molecule type" value="Genomic_DNA"/>
</dbReference>
<feature type="chain" id="PRO_5032829817" evidence="2">
    <location>
        <begin position="25"/>
        <end position="315"/>
    </location>
</feature>
<comment type="caution">
    <text evidence="3">The sequence shown here is derived from an EMBL/GenBank/DDBJ whole genome shotgun (WGS) entry which is preliminary data.</text>
</comment>
<keyword evidence="4" id="KW-1185">Reference proteome</keyword>
<dbReference type="CDD" id="cd07012">
    <property type="entry name" value="PBP2_Bug_TTT"/>
    <property type="match status" value="1"/>
</dbReference>
<dbReference type="PANTHER" id="PTHR42928">
    <property type="entry name" value="TRICARBOXYLATE-BINDING PROTEIN"/>
    <property type="match status" value="1"/>
</dbReference>
<gene>
    <name evidence="3" type="ORF">GHT07_03805</name>
</gene>
<dbReference type="InterPro" id="IPR005064">
    <property type="entry name" value="BUG"/>
</dbReference>
<dbReference type="OrthoDB" id="8678477at2"/>
<evidence type="ECO:0000313" key="4">
    <source>
        <dbReference type="Proteomes" id="UP000487350"/>
    </source>
</evidence>
<keyword evidence="2" id="KW-0732">Signal</keyword>
<reference evidence="3 4" key="1">
    <citation type="submission" date="2019-11" db="EMBL/GenBank/DDBJ databases">
        <title>Caenimonas koreensis gen. nov., sp. nov., isolated from activated sludge.</title>
        <authorList>
            <person name="Seung H.R."/>
        </authorList>
    </citation>
    <scope>NUCLEOTIDE SEQUENCE [LARGE SCALE GENOMIC DNA]</scope>
    <source>
        <strain evidence="3 4">EMB320</strain>
    </source>
</reference>
<dbReference type="Proteomes" id="UP000487350">
    <property type="component" value="Unassembled WGS sequence"/>
</dbReference>
<sequence length="315" mass="32231">MKRRHLLVGSACALGAMHVGGAQALRIVVAYPPGGISDSVARVLARQLDPILSRPVIVENRPGAGGSLALSLIANAAPDGNTLGFCAISPVALSPHFGNAGASVAPNVAPVSGVMHTPLLLVATSAMAARSFADTIRDARATPGQLRWATSGVGTIGHLALEQVNRQYKLDVVHVPYTGGAPQLQDALAGRFELLSTNLAPLQIDYVRAGKLHALAVGAPARSQVLADVPTFAELGCPAANLSSLFGVFAPPATPAAVVAHLNAACAQVLRQPVFRQLLASGGNLPADGSAADFASEIARQSEANARLVAAMRVR</sequence>
<dbReference type="InterPro" id="IPR042100">
    <property type="entry name" value="Bug_dom1"/>
</dbReference>
<protein>
    <submittedName>
        <fullName evidence="3">Tripartite tricarboxylate transporter substrate binding protein</fullName>
    </submittedName>
</protein>
<dbReference type="PANTHER" id="PTHR42928:SF5">
    <property type="entry name" value="BLR1237 PROTEIN"/>
    <property type="match status" value="1"/>
</dbReference>
<dbReference type="PIRSF" id="PIRSF017082">
    <property type="entry name" value="YflP"/>
    <property type="match status" value="1"/>
</dbReference>
<dbReference type="RefSeq" id="WP_153583739.1">
    <property type="nucleotide sequence ID" value="NZ_WJBU01000003.1"/>
</dbReference>
<organism evidence="3 4">
    <name type="scientific">Caenimonas koreensis DSM 17982</name>
    <dbReference type="NCBI Taxonomy" id="1121255"/>
    <lineage>
        <taxon>Bacteria</taxon>
        <taxon>Pseudomonadati</taxon>
        <taxon>Pseudomonadota</taxon>
        <taxon>Betaproteobacteria</taxon>
        <taxon>Burkholderiales</taxon>
        <taxon>Comamonadaceae</taxon>
        <taxon>Caenimonas</taxon>
    </lineage>
</organism>
<dbReference type="Gene3D" id="3.40.190.150">
    <property type="entry name" value="Bordetella uptake gene, domain 1"/>
    <property type="match status" value="1"/>
</dbReference>
<dbReference type="AlphaFoldDB" id="A0A844AVH8"/>
<evidence type="ECO:0000256" key="1">
    <source>
        <dbReference type="ARBA" id="ARBA00006987"/>
    </source>
</evidence>
<feature type="signal peptide" evidence="2">
    <location>
        <begin position="1"/>
        <end position="24"/>
    </location>
</feature>
<dbReference type="Gene3D" id="3.40.190.10">
    <property type="entry name" value="Periplasmic binding protein-like II"/>
    <property type="match status" value="1"/>
</dbReference>
<name>A0A844AVH8_9BURK</name>
<evidence type="ECO:0000256" key="2">
    <source>
        <dbReference type="SAM" id="SignalP"/>
    </source>
</evidence>
<evidence type="ECO:0000313" key="3">
    <source>
        <dbReference type="EMBL" id="MRD46388.1"/>
    </source>
</evidence>
<comment type="similarity">
    <text evidence="1">Belongs to the UPF0065 (bug) family.</text>
</comment>
<proteinExistence type="inferred from homology"/>